<keyword evidence="10" id="KW-1185">Reference proteome</keyword>
<evidence type="ECO:0000256" key="5">
    <source>
        <dbReference type="PROSITE-ProRule" id="PRU10141"/>
    </source>
</evidence>
<name>A0AAV0ZEU8_VICFA</name>
<evidence type="ECO:0000256" key="2">
    <source>
        <dbReference type="ARBA" id="ARBA00022741"/>
    </source>
</evidence>
<evidence type="ECO:0000313" key="9">
    <source>
        <dbReference type="EMBL" id="CAI8595359.1"/>
    </source>
</evidence>
<organism evidence="9 10">
    <name type="scientific">Vicia faba</name>
    <name type="common">Broad bean</name>
    <name type="synonym">Faba vulgaris</name>
    <dbReference type="NCBI Taxonomy" id="3906"/>
    <lineage>
        <taxon>Eukaryota</taxon>
        <taxon>Viridiplantae</taxon>
        <taxon>Streptophyta</taxon>
        <taxon>Embryophyta</taxon>
        <taxon>Tracheophyta</taxon>
        <taxon>Spermatophyta</taxon>
        <taxon>Magnoliopsida</taxon>
        <taxon>eudicotyledons</taxon>
        <taxon>Gunneridae</taxon>
        <taxon>Pentapetalae</taxon>
        <taxon>rosids</taxon>
        <taxon>fabids</taxon>
        <taxon>Fabales</taxon>
        <taxon>Fabaceae</taxon>
        <taxon>Papilionoideae</taxon>
        <taxon>50 kb inversion clade</taxon>
        <taxon>NPAAA clade</taxon>
        <taxon>Hologalegina</taxon>
        <taxon>IRL clade</taxon>
        <taxon>Fabeae</taxon>
        <taxon>Vicia</taxon>
    </lineage>
</organism>
<dbReference type="InterPro" id="IPR000719">
    <property type="entry name" value="Prot_kinase_dom"/>
</dbReference>
<feature type="region of interest" description="Disordered" evidence="6">
    <location>
        <begin position="1"/>
        <end position="23"/>
    </location>
</feature>
<evidence type="ECO:0000256" key="6">
    <source>
        <dbReference type="SAM" id="MobiDB-lite"/>
    </source>
</evidence>
<dbReference type="EMBL" id="OX451735">
    <property type="protein sequence ID" value="CAI8595359.1"/>
    <property type="molecule type" value="Genomic_DNA"/>
</dbReference>
<proteinExistence type="predicted"/>
<dbReference type="Proteomes" id="UP001157006">
    <property type="component" value="Chromosome 1S"/>
</dbReference>
<keyword evidence="7" id="KW-0472">Membrane</keyword>
<keyword evidence="1" id="KW-0808">Transferase</keyword>
<feature type="transmembrane region" description="Helical" evidence="7">
    <location>
        <begin position="29"/>
        <end position="55"/>
    </location>
</feature>
<evidence type="ECO:0000256" key="1">
    <source>
        <dbReference type="ARBA" id="ARBA00022679"/>
    </source>
</evidence>
<keyword evidence="2 5" id="KW-0547">Nucleotide-binding</keyword>
<dbReference type="GO" id="GO:0005524">
    <property type="term" value="F:ATP binding"/>
    <property type="evidence" value="ECO:0007669"/>
    <property type="project" value="UniProtKB-UniRule"/>
</dbReference>
<dbReference type="InterPro" id="IPR052059">
    <property type="entry name" value="CR_Ser/Thr_kinase"/>
</dbReference>
<evidence type="ECO:0000259" key="8">
    <source>
        <dbReference type="PROSITE" id="PS50011"/>
    </source>
</evidence>
<dbReference type="PANTHER" id="PTHR47973">
    <property type="entry name" value="CYSTEINE-RICH RECEPTOR-LIKE PROTEIN KINASE 3"/>
    <property type="match status" value="1"/>
</dbReference>
<evidence type="ECO:0000256" key="3">
    <source>
        <dbReference type="ARBA" id="ARBA00022777"/>
    </source>
</evidence>
<gene>
    <name evidence="9" type="ORF">VFH_I187440</name>
</gene>
<keyword evidence="7" id="KW-0812">Transmembrane</keyword>
<dbReference type="SUPFAM" id="SSF56112">
    <property type="entry name" value="Protein kinase-like (PK-like)"/>
    <property type="match status" value="1"/>
</dbReference>
<protein>
    <recommendedName>
        <fullName evidence="8">Protein kinase domain-containing protein</fullName>
    </recommendedName>
</protein>
<dbReference type="PROSITE" id="PS50011">
    <property type="entry name" value="PROTEIN_KINASE_DOM"/>
    <property type="match status" value="1"/>
</dbReference>
<keyword evidence="4 5" id="KW-0067">ATP-binding</keyword>
<dbReference type="GO" id="GO:0004672">
    <property type="term" value="F:protein kinase activity"/>
    <property type="evidence" value="ECO:0007669"/>
    <property type="project" value="InterPro"/>
</dbReference>
<evidence type="ECO:0000256" key="7">
    <source>
        <dbReference type="SAM" id="Phobius"/>
    </source>
</evidence>
<keyword evidence="7" id="KW-1133">Transmembrane helix</keyword>
<dbReference type="Gene3D" id="3.30.200.20">
    <property type="entry name" value="Phosphorylase Kinase, domain 1"/>
    <property type="match status" value="1"/>
</dbReference>
<accession>A0AAV0ZEU8</accession>
<evidence type="ECO:0000256" key="4">
    <source>
        <dbReference type="ARBA" id="ARBA00022840"/>
    </source>
</evidence>
<evidence type="ECO:0000313" key="10">
    <source>
        <dbReference type="Proteomes" id="UP001157006"/>
    </source>
</evidence>
<dbReference type="PROSITE" id="PS00107">
    <property type="entry name" value="PROTEIN_KINASE_ATP"/>
    <property type="match status" value="1"/>
</dbReference>
<feature type="domain" description="Protein kinase" evidence="8">
    <location>
        <begin position="106"/>
        <end position="164"/>
    </location>
</feature>
<dbReference type="InterPro" id="IPR011009">
    <property type="entry name" value="Kinase-like_dom_sf"/>
</dbReference>
<feature type="binding site" evidence="5">
    <location>
        <position position="134"/>
    </location>
    <ligand>
        <name>ATP</name>
        <dbReference type="ChEBI" id="CHEBI:30616"/>
    </ligand>
</feature>
<reference evidence="9 10" key="1">
    <citation type="submission" date="2023-01" db="EMBL/GenBank/DDBJ databases">
        <authorList>
            <person name="Kreplak J."/>
        </authorList>
    </citation>
    <scope>NUCLEOTIDE SEQUENCE [LARGE SCALE GENOMIC DNA]</scope>
</reference>
<dbReference type="InterPro" id="IPR017441">
    <property type="entry name" value="Protein_kinase_ATP_BS"/>
</dbReference>
<sequence length="164" mass="17894">MWQAGKNKGNVASEDLTGTETSSNSGISIGALVGIIFGSIACVISLSAIFILLLLRIRLRRHDAVSKPRHCTRGYIQPLLLSKIAIQIDGRRAFTYEELSAATRNFDNNAQIGQGGYGKVYQGILSNGIVVAIKHAQQGSLRGEKEFLTEIRILINMNQTLCTF</sequence>
<keyword evidence="3" id="KW-0418">Kinase</keyword>
<dbReference type="AlphaFoldDB" id="A0AAV0ZEU8"/>